<dbReference type="InterPro" id="IPR055726">
    <property type="entry name" value="DUF7302"/>
</dbReference>
<evidence type="ECO:0000313" key="2">
    <source>
        <dbReference type="EMBL" id="XCH44239.1"/>
    </source>
</evidence>
<organism evidence="2">
    <name type="scientific">Mycobacterium phage BabyBack</name>
    <dbReference type="NCBI Taxonomy" id="3158877"/>
    <lineage>
        <taxon>Viruses</taxon>
        <taxon>Duplodnaviria</taxon>
        <taxon>Heunggongvirae</taxon>
        <taxon>Uroviricota</taxon>
        <taxon>Caudoviricetes</taxon>
    </lineage>
</organism>
<proteinExistence type="predicted"/>
<name>A0AAU8GTG4_9CAUD</name>
<gene>
    <name evidence="2" type="primary">19</name>
    <name evidence="2" type="ORF">SEA_BABYBACK_19</name>
</gene>
<accession>A0AAU8GTG4</accession>
<reference evidence="2" key="1">
    <citation type="submission" date="2024-05" db="EMBL/GenBank/DDBJ databases">
        <authorList>
            <person name="Angeles D.G."/>
            <person name="Arvik A.J."/>
            <person name="Ashton K.E."/>
            <person name="Baker A.G."/>
            <person name="Benitez E."/>
            <person name="Boateng E.S."/>
            <person name="Bopp L.A."/>
            <person name="Canales M.Y."/>
            <person name="Cho C.S."/>
            <person name="Denby A.C."/>
            <person name="Ferrell L.E."/>
            <person name="Gates K.A."/>
            <person name="Goitom S."/>
            <person name="Griffith A.H."/>
            <person name="Hassan A.M."/>
            <person name="James S.C."/>
            <person name="Javed S.A."/>
            <person name="Jordan A.B."/>
            <person name="Kershner D.C."/>
            <person name="Kudva A.P."/>
            <person name="Liu S."/>
            <person name="Loosemore S.B."/>
            <person name="Lyle H.E."/>
            <person name="Mahmud R."/>
            <person name="Martey A."/>
            <person name="Martin B.S."/>
            <person name="Martin C.E."/>
            <person name="Martin G.J."/>
            <person name="McClellan E."/>
            <person name="Paladino M.R."/>
            <person name="Papa A.R."/>
            <person name="Perez K."/>
            <person name="Rhodes B.E."/>
            <person name="Riddervold E.J."/>
            <person name="Roudabush H."/>
            <person name="Ruiz I.A."/>
            <person name="Russell E.L."/>
            <person name="Sams C.E."/>
            <person name="Shin S."/>
            <person name="Smith G.L."/>
            <person name="Snowman J.L."/>
            <person name="Timberlake T."/>
            <person name="Tucker Z.R."/>
            <person name="Vashistha N."/>
            <person name="Voshell S.M."/>
            <person name="Vuppala S."/>
            <person name="Wallace A.L."/>
            <person name="Ko C."/>
            <person name="Russell D.A."/>
            <person name="Jacobs-Sera D."/>
            <person name="Hatfull G.F."/>
        </authorList>
    </citation>
    <scope>NUCLEOTIDE SEQUENCE</scope>
</reference>
<feature type="region of interest" description="Disordered" evidence="1">
    <location>
        <begin position="26"/>
        <end position="54"/>
    </location>
</feature>
<sequence>MRIRFPNGSVAEVSDEFGERLIAAGGVENADAPVKKPRTTKTKPAPVEEPKTEE</sequence>
<dbReference type="EMBL" id="PP758916">
    <property type="protein sequence ID" value="XCH44239.1"/>
    <property type="molecule type" value="Genomic_DNA"/>
</dbReference>
<dbReference type="Pfam" id="PF23976">
    <property type="entry name" value="DUF7302"/>
    <property type="match status" value="1"/>
</dbReference>
<evidence type="ECO:0008006" key="3">
    <source>
        <dbReference type="Google" id="ProtNLM"/>
    </source>
</evidence>
<protein>
    <recommendedName>
        <fullName evidence="3">Head-to-tail connector protein</fullName>
    </recommendedName>
</protein>
<evidence type="ECO:0000256" key="1">
    <source>
        <dbReference type="SAM" id="MobiDB-lite"/>
    </source>
</evidence>